<dbReference type="Gene3D" id="3.40.50.2000">
    <property type="entry name" value="Glycogen Phosphorylase B"/>
    <property type="match status" value="1"/>
</dbReference>
<dbReference type="GO" id="GO:0016757">
    <property type="term" value="F:glycosyltransferase activity"/>
    <property type="evidence" value="ECO:0007669"/>
    <property type="project" value="InterPro"/>
</dbReference>
<dbReference type="OrthoDB" id="6193797at2"/>
<dbReference type="PANTHER" id="PTHR44998:SF1">
    <property type="entry name" value="UDP-N-ACETYLGLUCOSAMINE--PEPTIDE N-ACETYLGLUCOSAMINYLTRANSFERASE 110 KDA SUBUNIT"/>
    <property type="match status" value="1"/>
</dbReference>
<feature type="repeat" description="TPR" evidence="1">
    <location>
        <begin position="45"/>
        <end position="78"/>
    </location>
</feature>
<name>A0A418VQG2_9PROT</name>
<dbReference type="SUPFAM" id="SSF53756">
    <property type="entry name" value="UDP-Glycosyltransferase/glycogen phosphorylase"/>
    <property type="match status" value="1"/>
</dbReference>
<dbReference type="SUPFAM" id="SSF48452">
    <property type="entry name" value="TPR-like"/>
    <property type="match status" value="2"/>
</dbReference>
<dbReference type="GO" id="GO:0006493">
    <property type="term" value="P:protein O-linked glycosylation"/>
    <property type="evidence" value="ECO:0007669"/>
    <property type="project" value="TreeGrafter"/>
</dbReference>
<dbReference type="Proteomes" id="UP000283458">
    <property type="component" value="Unassembled WGS sequence"/>
</dbReference>
<dbReference type="Pfam" id="PF14559">
    <property type="entry name" value="TPR_19"/>
    <property type="match status" value="1"/>
</dbReference>
<accession>A0A418VQG2</accession>
<dbReference type="InterPro" id="IPR019734">
    <property type="entry name" value="TPR_rpt"/>
</dbReference>
<feature type="repeat" description="TPR" evidence="1">
    <location>
        <begin position="99"/>
        <end position="132"/>
    </location>
</feature>
<keyword evidence="1" id="KW-0802">TPR repeat</keyword>
<reference evidence="2 3" key="1">
    <citation type="submission" date="2018-09" db="EMBL/GenBank/DDBJ databases">
        <authorList>
            <person name="Zhu H."/>
        </authorList>
    </citation>
    <scope>NUCLEOTIDE SEQUENCE [LARGE SCALE GENOMIC DNA]</scope>
    <source>
        <strain evidence="2 3">K2W22B-5</strain>
    </source>
</reference>
<dbReference type="PROSITE" id="PS50005">
    <property type="entry name" value="TPR"/>
    <property type="match status" value="3"/>
</dbReference>
<dbReference type="RefSeq" id="WP_119833584.1">
    <property type="nucleotide sequence ID" value="NZ_QYUL01000004.1"/>
</dbReference>
<keyword evidence="3" id="KW-1185">Reference proteome</keyword>
<evidence type="ECO:0000313" key="2">
    <source>
        <dbReference type="EMBL" id="RJF78449.1"/>
    </source>
</evidence>
<dbReference type="InterPro" id="IPR011990">
    <property type="entry name" value="TPR-like_helical_dom_sf"/>
</dbReference>
<evidence type="ECO:0000313" key="3">
    <source>
        <dbReference type="Proteomes" id="UP000283458"/>
    </source>
</evidence>
<dbReference type="AlphaFoldDB" id="A0A418VQG2"/>
<dbReference type="SMART" id="SM00028">
    <property type="entry name" value="TPR"/>
    <property type="match status" value="5"/>
</dbReference>
<evidence type="ECO:0000256" key="1">
    <source>
        <dbReference type="PROSITE-ProRule" id="PRU00339"/>
    </source>
</evidence>
<protein>
    <submittedName>
        <fullName evidence="2">Tetratricopeptide repeat protein</fullName>
    </submittedName>
</protein>
<comment type="caution">
    <text evidence="2">The sequence shown here is derived from an EMBL/GenBank/DDBJ whole genome shotgun (WGS) entry which is preliminary data.</text>
</comment>
<proteinExistence type="predicted"/>
<dbReference type="Gene3D" id="1.25.40.10">
    <property type="entry name" value="Tetratricopeptide repeat domain"/>
    <property type="match status" value="4"/>
</dbReference>
<dbReference type="EMBL" id="QYUL01000004">
    <property type="protein sequence ID" value="RJF78449.1"/>
    <property type="molecule type" value="Genomic_DNA"/>
</dbReference>
<sequence>MTKTNPQALSVEDAATLAAIHHREGRLAEALALYGPLQAARPDDPDANSLLGAVLAQLGRLEEAIVFLSQADRLAPDSPETLNNLATALELAGRLPDAAEVWNRFGTQMYAAGRHDDAVPLFGKALAILPGHLGAGANLGATLQSLGRHREAVERLTALLTASPGEMEAHNNLGNAQMGGGAVEESIASYRRAIALGPDYFEAYSNLGLALAMRRPDGIVEDSASPAPSRPAPPPSVRDCYEKALILRPNFPAAHWNLGLCLLLQGDLRQGWKEYEWRWRWDGFGEVHRPFTQPVWQGGPPSATGGTLLVTAEQGFGDTIQFARYLPLLAEQGHDVVFEAQAPLFTLLWHSLGRHGVRVAPRTESPTRVHDDLPFAHHIPLMSLPERFGSTLADLPGQQPYLFAEPTRQALWADRLAAAAGPRRRVGLAWRGRPLHTRDRERSMPAAALAPLLEVPDIQFFSLHKNDGGHPPGEAPPGIVPLDGMLHDFSETAAVLANLDLVIAVDTAVAHLAGAMGRPVWVLLPFSPDWRWLLDRDDSPWYPGMTLFRQRRAGDWDGVVAEAARRLSDLGSVP</sequence>
<dbReference type="Pfam" id="PF01075">
    <property type="entry name" value="Glyco_transf_9"/>
    <property type="match status" value="1"/>
</dbReference>
<organism evidence="2 3">
    <name type="scientific">Azospirillum cavernae</name>
    <dbReference type="NCBI Taxonomy" id="2320860"/>
    <lineage>
        <taxon>Bacteria</taxon>
        <taxon>Pseudomonadati</taxon>
        <taxon>Pseudomonadota</taxon>
        <taxon>Alphaproteobacteria</taxon>
        <taxon>Rhodospirillales</taxon>
        <taxon>Azospirillaceae</taxon>
        <taxon>Azospirillum</taxon>
    </lineage>
</organism>
<dbReference type="InterPro" id="IPR002201">
    <property type="entry name" value="Glyco_trans_9"/>
</dbReference>
<dbReference type="Pfam" id="PF13432">
    <property type="entry name" value="TPR_16"/>
    <property type="match status" value="2"/>
</dbReference>
<dbReference type="PANTHER" id="PTHR44998">
    <property type="match status" value="1"/>
</dbReference>
<feature type="repeat" description="TPR" evidence="1">
    <location>
        <begin position="167"/>
        <end position="200"/>
    </location>
</feature>
<gene>
    <name evidence="2" type="ORF">D3877_25525</name>
</gene>